<evidence type="ECO:0000313" key="3">
    <source>
        <dbReference type="Proteomes" id="UP000530564"/>
    </source>
</evidence>
<reference evidence="2 3" key="1">
    <citation type="submission" date="2020-08" db="EMBL/GenBank/DDBJ databases">
        <title>Genomic Encyclopedia of Type Strains, Phase IV (KMG-IV): sequencing the most valuable type-strain genomes for metagenomic binning, comparative biology and taxonomic classification.</title>
        <authorList>
            <person name="Goeker M."/>
        </authorList>
    </citation>
    <scope>NUCLEOTIDE SEQUENCE [LARGE SCALE GENOMIC DNA]</scope>
    <source>
        <strain evidence="2 3">DSM 21793</strain>
    </source>
</reference>
<dbReference type="Proteomes" id="UP000530564">
    <property type="component" value="Unassembled WGS sequence"/>
</dbReference>
<evidence type="ECO:0000313" key="2">
    <source>
        <dbReference type="EMBL" id="MBB3891741.1"/>
    </source>
</evidence>
<dbReference type="CDD" id="cd06257">
    <property type="entry name" value="DnaJ"/>
    <property type="match status" value="1"/>
</dbReference>
<dbReference type="PROSITE" id="PS50076">
    <property type="entry name" value="DNAJ_2"/>
    <property type="match status" value="1"/>
</dbReference>
<protein>
    <submittedName>
        <fullName evidence="2">DnaJ-domain-containing protein 1</fullName>
    </submittedName>
</protein>
<dbReference type="Gene3D" id="1.10.287.110">
    <property type="entry name" value="DnaJ domain"/>
    <property type="match status" value="1"/>
</dbReference>
<feature type="domain" description="J" evidence="1">
    <location>
        <begin position="158"/>
        <end position="215"/>
    </location>
</feature>
<comment type="caution">
    <text evidence="2">The sequence shown here is derived from an EMBL/GenBank/DDBJ whole genome shotgun (WGS) entry which is preliminary data.</text>
</comment>
<dbReference type="SUPFAM" id="SSF46565">
    <property type="entry name" value="Chaperone J-domain"/>
    <property type="match status" value="1"/>
</dbReference>
<dbReference type="SMART" id="SM00271">
    <property type="entry name" value="DnaJ"/>
    <property type="match status" value="1"/>
</dbReference>
<evidence type="ECO:0000259" key="1">
    <source>
        <dbReference type="PROSITE" id="PS50076"/>
    </source>
</evidence>
<gene>
    <name evidence="2" type="ORF">GGQ61_002469</name>
</gene>
<dbReference type="InterPro" id="IPR001623">
    <property type="entry name" value="DnaJ_domain"/>
</dbReference>
<name>A0A840A2L5_9CAUL</name>
<dbReference type="RefSeq" id="WP_183773134.1">
    <property type="nucleotide sequence ID" value="NZ_JACIDK010000003.1"/>
</dbReference>
<proteinExistence type="predicted"/>
<dbReference type="InterPro" id="IPR036869">
    <property type="entry name" value="J_dom_sf"/>
</dbReference>
<sequence length="216" mass="24186">MAGAFQYKPKFVDIRVRPPGSEEEAKRNDDVYALKPGERACEHPGCRTAATARAPKSRDMLNEHYWFCQPHAAEYNKQWDFFAGMSEGEIRKRQAQSAVGDRPTWQFKASKFSREAAGAAHGFGKGEGYADPFSLFGASSRPQAKAEPARRLGKLERNALADLDLDEDADGPTIRARYIELVKRTHPDSNGGDRSAEHKLQRVIKAYQMLKKAKMA</sequence>
<dbReference type="Pfam" id="PF00226">
    <property type="entry name" value="DnaJ"/>
    <property type="match status" value="1"/>
</dbReference>
<dbReference type="AlphaFoldDB" id="A0A840A2L5"/>
<organism evidence="2 3">
    <name type="scientific">Phenylobacterium haematophilum</name>
    <dbReference type="NCBI Taxonomy" id="98513"/>
    <lineage>
        <taxon>Bacteria</taxon>
        <taxon>Pseudomonadati</taxon>
        <taxon>Pseudomonadota</taxon>
        <taxon>Alphaproteobacteria</taxon>
        <taxon>Caulobacterales</taxon>
        <taxon>Caulobacteraceae</taxon>
        <taxon>Phenylobacterium</taxon>
    </lineage>
</organism>
<dbReference type="EMBL" id="JACIDK010000003">
    <property type="protein sequence ID" value="MBB3891741.1"/>
    <property type="molecule type" value="Genomic_DNA"/>
</dbReference>
<accession>A0A840A2L5</accession>
<keyword evidence="3" id="KW-1185">Reference proteome</keyword>